<name>R6TRG7_9BACT</name>
<dbReference type="EMBL" id="CBFW010000335">
    <property type="protein sequence ID" value="CDC75998.1"/>
    <property type="molecule type" value="Genomic_DNA"/>
</dbReference>
<dbReference type="AlphaFoldDB" id="R6TRG7"/>
<dbReference type="STRING" id="1263015.BN580_00136"/>
<comment type="caution">
    <text evidence="1">The sequence shown here is derived from an EMBL/GenBank/DDBJ whole genome shotgun (WGS) entry which is preliminary data.</text>
</comment>
<proteinExistence type="predicted"/>
<evidence type="ECO:0000313" key="1">
    <source>
        <dbReference type="EMBL" id="CDC75998.1"/>
    </source>
</evidence>
<organism evidence="1 2">
    <name type="scientific">Candidatus Colimorpha enterica</name>
    <dbReference type="NCBI Taxonomy" id="3083063"/>
    <lineage>
        <taxon>Bacteria</taxon>
        <taxon>Pseudomonadati</taxon>
        <taxon>Bacteroidota</taxon>
        <taxon>Bacteroidia</taxon>
        <taxon>Bacteroidales</taxon>
        <taxon>Candidatus Colimorpha</taxon>
    </lineage>
</organism>
<gene>
    <name evidence="1" type="ORF">BN580_00136</name>
</gene>
<evidence type="ECO:0000313" key="2">
    <source>
        <dbReference type="Proteomes" id="UP000017938"/>
    </source>
</evidence>
<sequence>MAKITIEELYRGEKYDIMSAVAAKALQLGIDERTEEGRTWIEMELVRQTVKVIEQMKKNGDCIAEGELGDVVTVSA</sequence>
<dbReference type="Proteomes" id="UP000017938">
    <property type="component" value="Unassembled WGS sequence"/>
</dbReference>
<protein>
    <submittedName>
        <fullName evidence="1">Uncharacterized protein</fullName>
    </submittedName>
</protein>
<reference evidence="1" key="1">
    <citation type="submission" date="2012-11" db="EMBL/GenBank/DDBJ databases">
        <title>Dependencies among metagenomic species, viruses, plasmids and units of genetic variation.</title>
        <authorList>
            <person name="Nielsen H.B."/>
            <person name="Almeida M."/>
            <person name="Juncker A.S."/>
            <person name="Rasmussen S."/>
            <person name="Li J."/>
            <person name="Sunagawa S."/>
            <person name="Plichta D."/>
            <person name="Gautier L."/>
            <person name="Le Chatelier E."/>
            <person name="Peletier E."/>
            <person name="Bonde I."/>
            <person name="Nielsen T."/>
            <person name="Manichanh C."/>
            <person name="Arumugam M."/>
            <person name="Batto J."/>
            <person name="Santos M.B.Q.D."/>
            <person name="Blom N."/>
            <person name="Borruel N."/>
            <person name="Burgdorf K.S."/>
            <person name="Boumezbeur F."/>
            <person name="Casellas F."/>
            <person name="Dore J."/>
            <person name="Guarner F."/>
            <person name="Hansen T."/>
            <person name="Hildebrand F."/>
            <person name="Kaas R.S."/>
            <person name="Kennedy S."/>
            <person name="Kristiansen K."/>
            <person name="Kultima J.R."/>
            <person name="Leonard P."/>
            <person name="Levenez F."/>
            <person name="Lund O."/>
            <person name="Moumen B."/>
            <person name="Le Paslier D."/>
            <person name="Pons N."/>
            <person name="Pedersen O."/>
            <person name="Prifti E."/>
            <person name="Qin J."/>
            <person name="Raes J."/>
            <person name="Tap J."/>
            <person name="Tims S."/>
            <person name="Ussery D.W."/>
            <person name="Yamada T."/>
            <person name="MetaHit consortium"/>
            <person name="Renault P."/>
            <person name="Sicheritz-Ponten T."/>
            <person name="Bork P."/>
            <person name="Wang J."/>
            <person name="Brunak S."/>
            <person name="Ehrlich S.D."/>
        </authorList>
    </citation>
    <scope>NUCLEOTIDE SEQUENCE [LARGE SCALE GENOMIC DNA]</scope>
</reference>
<accession>R6TRG7</accession>